<dbReference type="Proteomes" id="UP000184016">
    <property type="component" value="Unassembled WGS sequence"/>
</dbReference>
<proteinExistence type="predicted"/>
<reference evidence="3" key="1">
    <citation type="submission" date="2016-11" db="EMBL/GenBank/DDBJ databases">
        <authorList>
            <person name="Varghese N."/>
            <person name="Submissions S."/>
        </authorList>
    </citation>
    <scope>NUCLEOTIDE SEQUENCE [LARGE SCALE GENOMIC DNA]</scope>
    <source>
        <strain evidence="3">USBA-503</strain>
    </source>
</reference>
<feature type="compositionally biased region" description="Polar residues" evidence="1">
    <location>
        <begin position="1"/>
        <end position="25"/>
    </location>
</feature>
<evidence type="ECO:0000313" key="2">
    <source>
        <dbReference type="EMBL" id="SHK50544.1"/>
    </source>
</evidence>
<dbReference type="AlphaFoldDB" id="A0A1M6T0T3"/>
<sequence>MGNSKTYNYPKANSVSTSSQAGHSSRVQKRKPEPHQTQNLEQEDTAKGSRTLHD</sequence>
<dbReference type="EMBL" id="FRAF01000015">
    <property type="protein sequence ID" value="SHK50544.1"/>
    <property type="molecule type" value="Genomic_DNA"/>
</dbReference>
<feature type="compositionally biased region" description="Basic and acidic residues" evidence="1">
    <location>
        <begin position="44"/>
        <end position="54"/>
    </location>
</feature>
<gene>
    <name evidence="2" type="ORF">SAMN05443507_11535</name>
</gene>
<keyword evidence="3" id="KW-1185">Reference proteome</keyword>
<accession>A0A1M6T0T3</accession>
<protein>
    <submittedName>
        <fullName evidence="2">Uncharacterized protein</fullName>
    </submittedName>
</protein>
<organism evidence="2 3">
    <name type="scientific">Alicyclobacillus tolerans</name>
    <dbReference type="NCBI Taxonomy" id="90970"/>
    <lineage>
        <taxon>Bacteria</taxon>
        <taxon>Bacillati</taxon>
        <taxon>Bacillota</taxon>
        <taxon>Bacilli</taxon>
        <taxon>Bacillales</taxon>
        <taxon>Alicyclobacillaceae</taxon>
        <taxon>Alicyclobacillus</taxon>
    </lineage>
</organism>
<evidence type="ECO:0000256" key="1">
    <source>
        <dbReference type="SAM" id="MobiDB-lite"/>
    </source>
</evidence>
<feature type="region of interest" description="Disordered" evidence="1">
    <location>
        <begin position="1"/>
        <end position="54"/>
    </location>
</feature>
<evidence type="ECO:0000313" key="3">
    <source>
        <dbReference type="Proteomes" id="UP000184016"/>
    </source>
</evidence>
<name>A0A1M6T0T3_9BACL</name>